<sequence>MLFILLLLGVTVISASASLIPIDYSAKELLQTPLSTGEKFDDPFIGLKFDSGYMNVGKKGGKMFYWLVPTDQENGSVSTNKDHPWAIWLQGGPGCSSDFAFLAENGPLRMEVDGTLRKNEYSWHLLADTVWIDQPLGTGFSQTGTQCNYATTEKDIAVMMQEFLEKFIYLYPELRDRPFYIAGESYAGHYIPAVAYHLNKYPVQGLALTGIAIGNGWVDPIKQYPAYAEYAYKEAHIIGRVGYEVAKKVLAECVHLLQSGAQLISLIQCNAATAAILGKRNPYDVRLDCEVPPLCYNATKLTDFLNSRAVQMRLGVDKKWEDCNTSVHTYLLGDFDTETRTKVSKLIKAGLKVLTYNGVQDFICNWVGTESWISALQWEGVTKFTELPYKSWVVEGRALGEYKQLDNFAFLKVYGAGHMVPMDQPAAAYAMMKSFLYSTTLQRITPSKFSRENPLEL</sequence>
<name>M1F0A3_HOLOL</name>
<dbReference type="Gene3D" id="3.40.50.1820">
    <property type="entry name" value="alpha/beta hydrolase"/>
    <property type="match status" value="1"/>
</dbReference>
<accession>M1F0A3</accession>
<evidence type="ECO:0000256" key="5">
    <source>
        <dbReference type="ARBA" id="ARBA00022801"/>
    </source>
</evidence>
<dbReference type="InterPro" id="IPR033124">
    <property type="entry name" value="Ser_caboxypep_his_AS"/>
</dbReference>
<gene>
    <name evidence="8" type="primary">SCP</name>
</gene>
<keyword evidence="4 7" id="KW-0732">Signal</keyword>
<dbReference type="EMBL" id="JF681184">
    <property type="protein sequence ID" value="AFD28280.1"/>
    <property type="molecule type" value="mRNA"/>
</dbReference>
<feature type="chain" id="PRO_5005139993" description="Carboxypeptidase" evidence="7">
    <location>
        <begin position="18"/>
        <end position="457"/>
    </location>
</feature>
<comment type="similarity">
    <text evidence="1 7">Belongs to the peptidase S10 family.</text>
</comment>
<protein>
    <recommendedName>
        <fullName evidence="7">Carboxypeptidase</fullName>
        <ecNumber evidence="7">3.4.16.-</ecNumber>
    </recommendedName>
</protein>
<dbReference type="InterPro" id="IPR001563">
    <property type="entry name" value="Peptidase_S10"/>
</dbReference>
<keyword evidence="6" id="KW-0325">Glycoprotein</keyword>
<keyword evidence="3 7" id="KW-0645">Protease</keyword>
<feature type="signal peptide" evidence="7">
    <location>
        <begin position="1"/>
        <end position="17"/>
    </location>
</feature>
<dbReference type="InterPro" id="IPR018202">
    <property type="entry name" value="Ser_caboxypep_ser_AS"/>
</dbReference>
<dbReference type="AlphaFoldDB" id="M1F0A3"/>
<dbReference type="EC" id="3.4.16.-" evidence="7"/>
<evidence type="ECO:0000256" key="4">
    <source>
        <dbReference type="ARBA" id="ARBA00022729"/>
    </source>
</evidence>
<proteinExistence type="evidence at transcript level"/>
<evidence type="ECO:0000313" key="8">
    <source>
        <dbReference type="EMBL" id="AFD28280.1"/>
    </source>
</evidence>
<dbReference type="InterPro" id="IPR029058">
    <property type="entry name" value="AB_hydrolase_fold"/>
</dbReference>
<dbReference type="PROSITE" id="PS00131">
    <property type="entry name" value="CARBOXYPEPT_SER_SER"/>
    <property type="match status" value="1"/>
</dbReference>
<evidence type="ECO:0000256" key="3">
    <source>
        <dbReference type="ARBA" id="ARBA00022670"/>
    </source>
</evidence>
<evidence type="ECO:0000256" key="6">
    <source>
        <dbReference type="ARBA" id="ARBA00023180"/>
    </source>
</evidence>
<dbReference type="PROSITE" id="PS00560">
    <property type="entry name" value="CARBOXYPEPT_SER_HIS"/>
    <property type="match status" value="1"/>
</dbReference>
<evidence type="ECO:0000256" key="1">
    <source>
        <dbReference type="ARBA" id="ARBA00009431"/>
    </source>
</evidence>
<dbReference type="PRINTS" id="PR00724">
    <property type="entry name" value="CRBOXYPTASEC"/>
</dbReference>
<dbReference type="PANTHER" id="PTHR11802:SF113">
    <property type="entry name" value="SERINE CARBOXYPEPTIDASE CTSA-4.1"/>
    <property type="match status" value="1"/>
</dbReference>
<keyword evidence="5 7" id="KW-0378">Hydrolase</keyword>
<organism evidence="8">
    <name type="scientific">Holotrichia oblita</name>
    <name type="common">Chafer beetle</name>
    <dbReference type="NCBI Taxonomy" id="644536"/>
    <lineage>
        <taxon>Eukaryota</taxon>
        <taxon>Metazoa</taxon>
        <taxon>Ecdysozoa</taxon>
        <taxon>Arthropoda</taxon>
        <taxon>Hexapoda</taxon>
        <taxon>Insecta</taxon>
        <taxon>Pterygota</taxon>
        <taxon>Neoptera</taxon>
        <taxon>Endopterygota</taxon>
        <taxon>Coleoptera</taxon>
        <taxon>Polyphaga</taxon>
        <taxon>Scarabaeiformia</taxon>
        <taxon>Scarabaeidae</taxon>
        <taxon>Melolonthinae</taxon>
        <taxon>Holotrichia</taxon>
    </lineage>
</organism>
<evidence type="ECO:0000256" key="2">
    <source>
        <dbReference type="ARBA" id="ARBA00022645"/>
    </source>
</evidence>
<dbReference type="Pfam" id="PF00450">
    <property type="entry name" value="Peptidase_S10"/>
    <property type="match status" value="1"/>
</dbReference>
<dbReference type="GO" id="GO:0006508">
    <property type="term" value="P:proteolysis"/>
    <property type="evidence" value="ECO:0007669"/>
    <property type="project" value="UniProtKB-KW"/>
</dbReference>
<evidence type="ECO:0000256" key="7">
    <source>
        <dbReference type="RuleBase" id="RU361156"/>
    </source>
</evidence>
<dbReference type="SUPFAM" id="SSF53474">
    <property type="entry name" value="alpha/beta-Hydrolases"/>
    <property type="match status" value="1"/>
</dbReference>
<dbReference type="MEROPS" id="S10.009"/>
<reference evidence="8" key="1">
    <citation type="submission" date="2011-03" db="EMBL/GenBank/DDBJ databases">
        <title>Identification of a new serine carboxypeptidase protein from larval Holotrichia oblita (Coleoptera: Melolonthidae).</title>
        <authorList>
            <person name="Liu X."/>
            <person name="Li J."/>
            <person name="Guo W."/>
            <person name="Zhang X."/>
        </authorList>
    </citation>
    <scope>NUCLEOTIDE SEQUENCE</scope>
    <source>
        <tissue evidence="8">Midgut</tissue>
    </source>
</reference>
<keyword evidence="2 7" id="KW-0121">Carboxypeptidase</keyword>
<dbReference type="PANTHER" id="PTHR11802">
    <property type="entry name" value="SERINE PROTEASE FAMILY S10 SERINE CARBOXYPEPTIDASE"/>
    <property type="match status" value="1"/>
</dbReference>
<dbReference type="GO" id="GO:0004185">
    <property type="term" value="F:serine-type carboxypeptidase activity"/>
    <property type="evidence" value="ECO:0007669"/>
    <property type="project" value="UniProtKB-UniRule"/>
</dbReference>